<accession>A0ABT8DCI7</accession>
<evidence type="ECO:0000313" key="3">
    <source>
        <dbReference type="EMBL" id="MDN3714431.1"/>
    </source>
</evidence>
<evidence type="ECO:0000313" key="2">
    <source>
        <dbReference type="EMBL" id="MDN3714380.1"/>
    </source>
</evidence>
<dbReference type="EMBL" id="JAUFRC010000005">
    <property type="protein sequence ID" value="MDN3714431.1"/>
    <property type="molecule type" value="Genomic_DNA"/>
</dbReference>
<name>A0ABT8DCI7_9RHOB</name>
<organism evidence="2 4">
    <name type="scientific">Paracoccus cavernae</name>
    <dbReference type="NCBI Taxonomy" id="1571207"/>
    <lineage>
        <taxon>Bacteria</taxon>
        <taxon>Pseudomonadati</taxon>
        <taxon>Pseudomonadota</taxon>
        <taxon>Alphaproteobacteria</taxon>
        <taxon>Rhodobacterales</taxon>
        <taxon>Paracoccaceae</taxon>
        <taxon>Paracoccus</taxon>
    </lineage>
</organism>
<keyword evidence="4" id="KW-1185">Reference proteome</keyword>
<dbReference type="EMBL" id="JAUFRC010000004">
    <property type="protein sequence ID" value="MDN3714267.1"/>
    <property type="molecule type" value="Genomic_DNA"/>
</dbReference>
<dbReference type="Proteomes" id="UP001243846">
    <property type="component" value="Unassembled WGS sequence"/>
</dbReference>
<proteinExistence type="predicted"/>
<protein>
    <submittedName>
        <fullName evidence="2">Uncharacterized protein</fullName>
    </submittedName>
</protein>
<gene>
    <name evidence="1" type="ORF">QWZ10_25165</name>
    <name evidence="2" type="ORF">QWZ10_25865</name>
    <name evidence="3" type="ORF">QWZ10_26205</name>
</gene>
<dbReference type="EMBL" id="JAUFRC010000004">
    <property type="protein sequence ID" value="MDN3714380.1"/>
    <property type="molecule type" value="Genomic_DNA"/>
</dbReference>
<sequence length="77" mass="8821">MEGLLMGQNPRDGRRRYSALQPSADEIDNLRTNKQVDQAFKDAVDKLDRDEVSAMQVKLEEDRISTWKRHFDALGGS</sequence>
<reference evidence="2" key="1">
    <citation type="journal article" date="2014" name="Int. J. Syst. Evol. Microbiol.">
        <title>Complete genome of a new Firmicutes species belonging to the dominant human colonic microbiota ('Ruminococcus bicirculans') reveals two chromosomes and a selective capacity to utilize plant glucans.</title>
        <authorList>
            <consortium name="NISC Comparative Sequencing Program"/>
            <person name="Wegmann U."/>
            <person name="Louis P."/>
            <person name="Goesmann A."/>
            <person name="Henrissat B."/>
            <person name="Duncan S.H."/>
            <person name="Flint H.J."/>
        </authorList>
    </citation>
    <scope>NUCLEOTIDE SEQUENCE</scope>
    <source>
        <strain evidence="2">CECT 8482</strain>
    </source>
</reference>
<evidence type="ECO:0000313" key="1">
    <source>
        <dbReference type="EMBL" id="MDN3714267.1"/>
    </source>
</evidence>
<evidence type="ECO:0000313" key="4">
    <source>
        <dbReference type="Proteomes" id="UP001243846"/>
    </source>
</evidence>
<comment type="caution">
    <text evidence="2">The sequence shown here is derived from an EMBL/GenBank/DDBJ whole genome shotgun (WGS) entry which is preliminary data.</text>
</comment>
<reference evidence="4" key="2">
    <citation type="journal article" date="2019" name="Int. J. Syst. Evol. Microbiol.">
        <title>The Global Catalogue of Microorganisms (GCM) 10K type strain sequencing project: providing services to taxonomists for standard genome sequencing and annotation.</title>
        <authorList>
            <consortium name="The Broad Institute Genomics Platform"/>
            <consortium name="The Broad Institute Genome Sequencing Center for Infectious Disease"/>
            <person name="Wu L."/>
            <person name="Ma J."/>
        </authorList>
    </citation>
    <scope>NUCLEOTIDE SEQUENCE [LARGE SCALE GENOMIC DNA]</scope>
    <source>
        <strain evidence="4">CECT 8482</strain>
    </source>
</reference>
<reference evidence="2" key="3">
    <citation type="submission" date="2023-06" db="EMBL/GenBank/DDBJ databases">
        <authorList>
            <person name="Lucena T."/>
            <person name="Sun Q."/>
        </authorList>
    </citation>
    <scope>NUCLEOTIDE SEQUENCE</scope>
    <source>
        <strain evidence="2">CECT 8482</strain>
    </source>
</reference>